<reference evidence="4" key="2">
    <citation type="submission" date="2023-07" db="EMBL/GenBank/DDBJ databases">
        <title>Zobellia barbeyronii sp. nov., a new marine flavobacterium, isolated from green and red algae.</title>
        <authorList>
            <person name="Nedashkovskaya O.I."/>
            <person name="Otstavnykh N."/>
            <person name="Zhukova N."/>
            <person name="Guzev K."/>
            <person name="Chausova V."/>
            <person name="Tekutyeva L."/>
            <person name="Mikhailov V."/>
            <person name="Isaeva M."/>
        </authorList>
    </citation>
    <scope>NUCLEOTIDE SEQUENCE [LARGE SCALE GENOMIC DNA]</scope>
    <source>
        <strain evidence="4">KMM 6746</strain>
    </source>
</reference>
<dbReference type="Gene3D" id="2.60.40.3140">
    <property type="match status" value="1"/>
</dbReference>
<organism evidence="3 4">
    <name type="scientific">Zobellia barbeyronii</name>
    <dbReference type="NCBI Taxonomy" id="2748009"/>
    <lineage>
        <taxon>Bacteria</taxon>
        <taxon>Pseudomonadati</taxon>
        <taxon>Bacteroidota</taxon>
        <taxon>Flavobacteriia</taxon>
        <taxon>Flavobacteriales</taxon>
        <taxon>Flavobacteriaceae</taxon>
        <taxon>Zobellia</taxon>
    </lineage>
</organism>
<sequence>MIQLRTTVLLVLLAISFSGNAQEFKFGKVSEEELKETFNPRDSSATATVLYRSKDIRFNYIQGAGFSVVTEVFERIKIYDKAGFDYATVSQSLYRNNNDIETVSGLKAYTHTLKNGKIEKSKMEKSAIFTTELNKYRNEEKFTLPNVKEGCVIEYQYRITSPFYYSIDEIALQYDIPIKQQEISISAPEYFVFKPNMKGYLAVNPKYSTKSDKINFTNKSRTTSGGGWGVTSTEYSGQSIDYKVNITNYNMTNIPALKEEPFVNAMNNYRSSVNYELQYVKFPQQLQENYTTTWEDVIKKIYESDNFGGQLKSTRYFKDELEVLRGETSTETELMGAIFSHVQGRMNWNNIYGYYVDKGVKTAYKEQSGNIADINLMLTAMLQEAGLSASPVLVSTRSHGVPMSPTREGFNYVIASVEIDGNLILLDATNKYTRPNLLPTRALNWFGRKIQKDGSIVLVDLFPKNLSEESVQLSINLKENGSIEGKVRHSNRDYNAYLFRNKYANSVEDDYLEKLENKNNGMEISDYSIKNKGSMGKPVLESYSFSLDNQADVVGDKIYFSPLFHLAMNENPFKLEKREYPIDFSFPWREKYTVNIAIPEGYKITSLPESANMTMVDNIGGFQYQVLDNGTAVQLRVDVKINQAVIAASYYNGLKELFKNIVEKQTEKVVLSKITSNGTTESSGKGR</sequence>
<evidence type="ECO:0000259" key="2">
    <source>
        <dbReference type="Pfam" id="PF12969"/>
    </source>
</evidence>
<evidence type="ECO:0000256" key="1">
    <source>
        <dbReference type="SAM" id="SignalP"/>
    </source>
</evidence>
<reference evidence="3 4" key="1">
    <citation type="submission" date="2020-06" db="EMBL/GenBank/DDBJ databases">
        <authorList>
            <person name="Isaeva M.P."/>
            <person name="Chernysheva N.Y."/>
        </authorList>
    </citation>
    <scope>NUCLEOTIDE SEQUENCE [LARGE SCALE GENOMIC DNA]</scope>
    <source>
        <strain evidence="3 4">KMM 6746</strain>
    </source>
</reference>
<keyword evidence="4" id="KW-1185">Reference proteome</keyword>
<feature type="chain" id="PRO_5045718112" evidence="1">
    <location>
        <begin position="22"/>
        <end position="687"/>
    </location>
</feature>
<dbReference type="Gene3D" id="3.10.620.30">
    <property type="match status" value="1"/>
</dbReference>
<dbReference type="Gene3D" id="2.60.120.1130">
    <property type="match status" value="1"/>
</dbReference>
<gene>
    <name evidence="3" type="ORF">HW347_11975</name>
</gene>
<evidence type="ECO:0000313" key="3">
    <source>
        <dbReference type="EMBL" id="MBT2161985.1"/>
    </source>
</evidence>
<dbReference type="Pfam" id="PF12969">
    <property type="entry name" value="DUF3857"/>
    <property type="match status" value="1"/>
</dbReference>
<keyword evidence="1" id="KW-0732">Signal</keyword>
<protein>
    <submittedName>
        <fullName evidence="3">DUF3857 domain-containing protein</fullName>
    </submittedName>
</protein>
<dbReference type="InterPro" id="IPR024618">
    <property type="entry name" value="DUF3857"/>
</dbReference>
<name>A0ABS5WF41_9FLAO</name>
<accession>A0ABS5WF41</accession>
<dbReference type="Proteomes" id="UP000740413">
    <property type="component" value="Unassembled WGS sequence"/>
</dbReference>
<dbReference type="EMBL" id="JACATN010000003">
    <property type="protein sequence ID" value="MBT2161985.1"/>
    <property type="molecule type" value="Genomic_DNA"/>
</dbReference>
<comment type="caution">
    <text evidence="3">The sequence shown here is derived from an EMBL/GenBank/DDBJ whole genome shotgun (WGS) entry which is preliminary data.</text>
</comment>
<proteinExistence type="predicted"/>
<evidence type="ECO:0000313" key="4">
    <source>
        <dbReference type="Proteomes" id="UP000740413"/>
    </source>
</evidence>
<feature type="domain" description="DUF3857" evidence="2">
    <location>
        <begin position="69"/>
        <end position="194"/>
    </location>
</feature>
<feature type="signal peptide" evidence="1">
    <location>
        <begin position="1"/>
        <end position="21"/>
    </location>
</feature>
<dbReference type="RefSeq" id="WP_214612052.1">
    <property type="nucleotide sequence ID" value="NZ_JACATN010000003.1"/>
</dbReference>